<feature type="compositionally biased region" description="Basic and acidic residues" evidence="1">
    <location>
        <begin position="15"/>
        <end position="33"/>
    </location>
</feature>
<evidence type="ECO:0000313" key="3">
    <source>
        <dbReference type="Proteomes" id="UP001254257"/>
    </source>
</evidence>
<comment type="caution">
    <text evidence="2">The sequence shown here is derived from an EMBL/GenBank/DDBJ whole genome shotgun (WGS) entry which is preliminary data.</text>
</comment>
<keyword evidence="3" id="KW-1185">Reference proteome</keyword>
<feature type="compositionally biased region" description="Polar residues" evidence="1">
    <location>
        <begin position="1"/>
        <end position="14"/>
    </location>
</feature>
<name>A0ABU3SH72_9HYPH</name>
<proteinExistence type="predicted"/>
<organism evidence="2 3">
    <name type="scientific">Bosea rubneri</name>
    <dbReference type="NCBI Taxonomy" id="3075434"/>
    <lineage>
        <taxon>Bacteria</taxon>
        <taxon>Pseudomonadati</taxon>
        <taxon>Pseudomonadota</taxon>
        <taxon>Alphaproteobacteria</taxon>
        <taxon>Hyphomicrobiales</taxon>
        <taxon>Boseaceae</taxon>
        <taxon>Bosea</taxon>
    </lineage>
</organism>
<reference evidence="2 3" key="1">
    <citation type="submission" date="2023-09" db="EMBL/GenBank/DDBJ databases">
        <title>Whole genome shotgun sequencing (WGS) of Bosea sp. ZW T0_25, isolated from stored onions (Allium cepa).</title>
        <authorList>
            <person name="Stoll D.A."/>
            <person name="Huch M."/>
        </authorList>
    </citation>
    <scope>NUCLEOTIDE SEQUENCE [LARGE SCALE GENOMIC DNA]</scope>
    <source>
        <strain evidence="2 3">ZW T0_25</strain>
    </source>
</reference>
<protein>
    <recommendedName>
        <fullName evidence="4">DUF883 domain-containing protein</fullName>
    </recommendedName>
</protein>
<evidence type="ECO:0008006" key="4">
    <source>
        <dbReference type="Google" id="ProtNLM"/>
    </source>
</evidence>
<dbReference type="RefSeq" id="WP_316021435.1">
    <property type="nucleotide sequence ID" value="NZ_JAWDID010000082.1"/>
</dbReference>
<evidence type="ECO:0000313" key="2">
    <source>
        <dbReference type="EMBL" id="MDU0343737.1"/>
    </source>
</evidence>
<gene>
    <name evidence="2" type="ORF">RKE40_27965</name>
</gene>
<dbReference type="EMBL" id="JAWDID010000082">
    <property type="protein sequence ID" value="MDU0343737.1"/>
    <property type="molecule type" value="Genomic_DNA"/>
</dbReference>
<evidence type="ECO:0000256" key="1">
    <source>
        <dbReference type="SAM" id="MobiDB-lite"/>
    </source>
</evidence>
<feature type="region of interest" description="Disordered" evidence="1">
    <location>
        <begin position="1"/>
        <end position="34"/>
    </location>
</feature>
<dbReference type="Proteomes" id="UP001254257">
    <property type="component" value="Unassembled WGS sequence"/>
</dbReference>
<sequence length="80" mass="8832">MQTETGFKAMSQSADADHSKGEGASDLQRRNADTDELAEVVTDRASELHRLIVDEIRDRPFRALGWAAATGFVLGIWVSR</sequence>
<accession>A0ABU3SH72</accession>